<dbReference type="InterPro" id="IPR006597">
    <property type="entry name" value="Sel1-like"/>
</dbReference>
<reference evidence="2" key="1">
    <citation type="journal article" date="2013" name="Stand. Genomic Sci.">
        <title>Complete genome sequence of Desulfocapsa sulfexigens, a marine deltaproteobacterium specialized in disproportionating inorganic sulfur compounds.</title>
        <authorList>
            <person name="Finster K.W."/>
            <person name="Kjeldsen K.U."/>
            <person name="Kube M."/>
            <person name="Reinhardt R."/>
            <person name="Mussmann M."/>
            <person name="Amann R."/>
            <person name="Schreiber L."/>
        </authorList>
    </citation>
    <scope>NUCLEOTIDE SEQUENCE [LARGE SCALE GENOMIC DNA]</scope>
    <source>
        <strain evidence="2">DSM 10523 / SB164P1</strain>
    </source>
</reference>
<accession>M1P7Q8</accession>
<evidence type="ECO:0000313" key="2">
    <source>
        <dbReference type="Proteomes" id="UP000011721"/>
    </source>
</evidence>
<dbReference type="InterPro" id="IPR050767">
    <property type="entry name" value="Sel1_AlgK"/>
</dbReference>
<dbReference type="PANTHER" id="PTHR11102">
    <property type="entry name" value="SEL-1-LIKE PROTEIN"/>
    <property type="match status" value="1"/>
</dbReference>
<organism evidence="1 2">
    <name type="scientific">Desulfocapsa sulfexigens (strain DSM 10523 / SB164P1)</name>
    <dbReference type="NCBI Taxonomy" id="1167006"/>
    <lineage>
        <taxon>Bacteria</taxon>
        <taxon>Pseudomonadati</taxon>
        <taxon>Thermodesulfobacteriota</taxon>
        <taxon>Desulfobulbia</taxon>
        <taxon>Desulfobulbales</taxon>
        <taxon>Desulfocapsaceae</taxon>
        <taxon>Desulfocapsa</taxon>
    </lineage>
</organism>
<dbReference type="SUPFAM" id="SSF81901">
    <property type="entry name" value="HCP-like"/>
    <property type="match status" value="1"/>
</dbReference>
<name>M1P7Q8_DESSD</name>
<dbReference type="STRING" id="1167006.UWK_02963"/>
<protein>
    <submittedName>
        <fullName evidence="1">Sel1 repeat protein</fullName>
    </submittedName>
</protein>
<dbReference type="Pfam" id="PF08238">
    <property type="entry name" value="Sel1"/>
    <property type="match status" value="5"/>
</dbReference>
<proteinExistence type="predicted"/>
<keyword evidence="2" id="KW-1185">Reference proteome</keyword>
<gene>
    <name evidence="1" type="ordered locus">UWK_02963</name>
</gene>
<dbReference type="KEGG" id="dsf:UWK_02963"/>
<evidence type="ECO:0000313" key="1">
    <source>
        <dbReference type="EMBL" id="AGF79493.1"/>
    </source>
</evidence>
<sequence length="256" mass="28570">MQGLLSLFQKVRLIFFALLLALSLSFNASGGEPLMSMAQRFYYGYGTPQNFQKAFSLYLKAAEQGDVDAMFIVGGMYMKGQGTVVNTAEAFRWLYNAAINGRSSKESERILAEFFVTGKNVPQNYEEALHWYELAANGGDFEAQSELGYLYFTGKVGEKDYKKAAHWFELAARNDYPLAQYNMGILWYTGNGVDTVDMIKAYAWFSLAAANGYGSGVVAENFLKTVLSDKELKDAQEASMEIYREIKSLNQGAVTN</sequence>
<dbReference type="Gene3D" id="1.25.40.10">
    <property type="entry name" value="Tetratricopeptide repeat domain"/>
    <property type="match status" value="2"/>
</dbReference>
<dbReference type="SMART" id="SM00671">
    <property type="entry name" value="SEL1"/>
    <property type="match status" value="5"/>
</dbReference>
<dbReference type="InterPro" id="IPR011990">
    <property type="entry name" value="TPR-like_helical_dom_sf"/>
</dbReference>
<dbReference type="Proteomes" id="UP000011721">
    <property type="component" value="Chromosome"/>
</dbReference>
<dbReference type="eggNOG" id="COG0790">
    <property type="taxonomic scope" value="Bacteria"/>
</dbReference>
<dbReference type="HOGENOM" id="CLU_000288_36_8_7"/>
<dbReference type="AlphaFoldDB" id="M1P7Q8"/>
<dbReference type="PANTHER" id="PTHR11102:SF160">
    <property type="entry name" value="ERAD-ASSOCIATED E3 UBIQUITIN-PROTEIN LIGASE COMPONENT HRD3"/>
    <property type="match status" value="1"/>
</dbReference>
<dbReference type="OrthoDB" id="5397369at2"/>
<dbReference type="EMBL" id="CP003985">
    <property type="protein sequence ID" value="AGF79493.1"/>
    <property type="molecule type" value="Genomic_DNA"/>
</dbReference>